<sequence length="360" mass="40246">MNFSQLDTPALLIDRDKVEHNIHLALEYAGAPDRFRPHVKTHKMLEVARMQVAAGIYKFKCATIAEAEMLGMAGAKDVLIAYPLQGPKVNRLLVLTDKYPGTMFSALIDNPASAEHFNCVFAEAGKTARVYIDLNNGHFRTGISAALAYDLALSCEPLDHVELVGLHCYDGHIRMSSLEERTAASRTAFEEVTDLRERLAEALQKRLPIVAGGSPSFSVHRKHHEVECSPGTWIFWDQRYGEVYPEQAFQKAAMVATRVISKTDAHTYCLDLGHKSIASEMTFPRVALQTPHELTQIGHSEEHLVIKTVEADVFQPGEVLLGYPYHVCPTVALYERAHVFRGGELVDEWKVIARDRKITV</sequence>
<dbReference type="SMART" id="SM01119">
    <property type="entry name" value="D-ser_dehydrat"/>
    <property type="match status" value="1"/>
</dbReference>
<evidence type="ECO:0000313" key="4">
    <source>
        <dbReference type="EMBL" id="SER18478.1"/>
    </source>
</evidence>
<gene>
    <name evidence="4" type="ORF">SAMN05444359_1275</name>
</gene>
<dbReference type="AlphaFoldDB" id="A0A1H9M476"/>
<dbReference type="InterPro" id="IPR051466">
    <property type="entry name" value="D-amino_acid_metab_enzyme"/>
</dbReference>
<evidence type="ECO:0000259" key="3">
    <source>
        <dbReference type="SMART" id="SM01119"/>
    </source>
</evidence>
<dbReference type="SUPFAM" id="SSF51419">
    <property type="entry name" value="PLP-binding barrel"/>
    <property type="match status" value="1"/>
</dbReference>
<dbReference type="RefSeq" id="WP_175489470.1">
    <property type="nucleotide sequence ID" value="NZ_FOFB01000027.1"/>
</dbReference>
<comment type="similarity">
    <text evidence="1">Belongs to the DSD1 family.</text>
</comment>
<dbReference type="Pfam" id="PF01168">
    <property type="entry name" value="Ala_racemase_N"/>
    <property type="match status" value="1"/>
</dbReference>
<dbReference type="PANTHER" id="PTHR28004">
    <property type="entry name" value="ZGC:162816-RELATED"/>
    <property type="match status" value="1"/>
</dbReference>
<dbReference type="Gene3D" id="2.40.37.20">
    <property type="entry name" value="D-serine dehydratase-like domain"/>
    <property type="match status" value="1"/>
</dbReference>
<dbReference type="PANTHER" id="PTHR28004:SF2">
    <property type="entry name" value="D-SERINE DEHYDRATASE"/>
    <property type="match status" value="1"/>
</dbReference>
<keyword evidence="5" id="KW-1185">Reference proteome</keyword>
<feature type="domain" description="D-serine dehydratase-like" evidence="3">
    <location>
        <begin position="252"/>
        <end position="341"/>
    </location>
</feature>
<dbReference type="GO" id="GO:0008721">
    <property type="term" value="F:D-serine ammonia-lyase activity"/>
    <property type="evidence" value="ECO:0007669"/>
    <property type="project" value="TreeGrafter"/>
</dbReference>
<dbReference type="InterPro" id="IPR001608">
    <property type="entry name" value="Ala_racemase_N"/>
</dbReference>
<dbReference type="Pfam" id="PF14031">
    <property type="entry name" value="D-ser_dehydrat"/>
    <property type="match status" value="1"/>
</dbReference>
<dbReference type="InterPro" id="IPR029066">
    <property type="entry name" value="PLP-binding_barrel"/>
</dbReference>
<protein>
    <submittedName>
        <fullName evidence="4">D-serine deaminase, pyridoxal phosphate-dependent</fullName>
    </submittedName>
</protein>
<dbReference type="EMBL" id="FOFB01000027">
    <property type="protein sequence ID" value="SER18478.1"/>
    <property type="molecule type" value="Genomic_DNA"/>
</dbReference>
<proteinExistence type="inferred from homology"/>
<dbReference type="CDD" id="cd06821">
    <property type="entry name" value="PLPDE_III_D-TA"/>
    <property type="match status" value="1"/>
</dbReference>
<dbReference type="InParanoid" id="A0A1H9M476"/>
<accession>A0A1H9M476</accession>
<dbReference type="InterPro" id="IPR042208">
    <property type="entry name" value="D-ser_dehydrat-like_sf"/>
</dbReference>
<dbReference type="Proteomes" id="UP000199021">
    <property type="component" value="Unassembled WGS sequence"/>
</dbReference>
<dbReference type="GO" id="GO:0036088">
    <property type="term" value="P:D-serine catabolic process"/>
    <property type="evidence" value="ECO:0007669"/>
    <property type="project" value="TreeGrafter"/>
</dbReference>
<evidence type="ECO:0000313" key="5">
    <source>
        <dbReference type="Proteomes" id="UP000199021"/>
    </source>
</evidence>
<dbReference type="InterPro" id="IPR026956">
    <property type="entry name" value="D-ser_dehydrat-like_dom"/>
</dbReference>
<reference evidence="5" key="1">
    <citation type="submission" date="2016-10" db="EMBL/GenBank/DDBJ databases">
        <authorList>
            <person name="Varghese N."/>
            <person name="Submissions S."/>
        </authorList>
    </citation>
    <scope>NUCLEOTIDE SEQUENCE [LARGE SCALE GENOMIC DNA]</scope>
    <source>
        <strain evidence="5">DSM 24740</strain>
    </source>
</reference>
<dbReference type="STRING" id="478744.SAMN05444359_1275"/>
<evidence type="ECO:0000256" key="2">
    <source>
        <dbReference type="ARBA" id="ARBA00023239"/>
    </source>
</evidence>
<organism evidence="4 5">
    <name type="scientific">Neolewinella agarilytica</name>
    <dbReference type="NCBI Taxonomy" id="478744"/>
    <lineage>
        <taxon>Bacteria</taxon>
        <taxon>Pseudomonadati</taxon>
        <taxon>Bacteroidota</taxon>
        <taxon>Saprospiria</taxon>
        <taxon>Saprospirales</taxon>
        <taxon>Lewinellaceae</taxon>
        <taxon>Neolewinella</taxon>
    </lineage>
</organism>
<evidence type="ECO:0000256" key="1">
    <source>
        <dbReference type="ARBA" id="ARBA00005323"/>
    </source>
</evidence>
<dbReference type="Gene3D" id="3.20.20.10">
    <property type="entry name" value="Alanine racemase"/>
    <property type="match status" value="1"/>
</dbReference>
<keyword evidence="2" id="KW-0456">Lyase</keyword>
<name>A0A1H9M476_9BACT</name>